<sequence length="468" mass="48539">MSAGMLTLTNNSAVVTGSGTAFTTELTAGDFLVVTAGGITYTLPVQSVDSDTQLTLPSKYKGPAQSGLAWSVVPRATQNQITAALVAQTTEALRGQNYDKQNWQAVFSNSGDITVVLPDGSTFSGPSWRKIVDLLNSIDPDLIQTLATQIHADAQQVAADRTDVDTKASQVQIDAQTASTAASAATTANTTAQQAKADSLTAKTAAEAARDAAQSANPDNQLKKSQNLADVSSIPAARSNLDVFSRGEIGPEFITGLNLSVAGAVITCGPGAAYVHGGGIVRVAGAITTTVTGLTANTWRHVYLCLSGSTPTIEAVTTEPVDYSYPAKQKTGDATRRYLGSFRVDQWGGILSQLCIDGHCFFKAGDSLHRIMSNGLSTTKAAIAINSEVPSTANSLDLLILNASTASLSYVDVSSTSTGGAVGGLPPNTKLTLTLPADGYPYIYYLYGASAPSPNGVYIDVGGYTYAR</sequence>
<evidence type="ECO:0000313" key="2">
    <source>
        <dbReference type="EMBL" id="MDV2864949.1"/>
    </source>
</evidence>
<proteinExistence type="predicted"/>
<dbReference type="Proteomes" id="UP001286589">
    <property type="component" value="Unassembled WGS sequence"/>
</dbReference>
<evidence type="ECO:0008006" key="4">
    <source>
        <dbReference type="Google" id="ProtNLM"/>
    </source>
</evidence>
<feature type="compositionally biased region" description="Polar residues" evidence="1">
    <location>
        <begin position="217"/>
        <end position="228"/>
    </location>
</feature>
<reference evidence="2 3" key="1">
    <citation type="submission" date="2023-10" db="EMBL/GenBank/DDBJ databases">
        <title>Phytobacter spp. The emergence of a new genus of hospital-origin enterobacteria encoding carbapenemases in Argentina.</title>
        <authorList>
            <person name="Vay C."/>
            <person name="Almuzara M."/>
            <person name="Traglia G.M."/>
            <person name="Campos J."/>
        </authorList>
    </citation>
    <scope>NUCLEOTIDE SEQUENCE [LARGE SCALE GENOMIC DNA]</scope>
    <source>
        <strain evidence="2 3">CVMA36</strain>
    </source>
</reference>
<feature type="region of interest" description="Disordered" evidence="1">
    <location>
        <begin position="209"/>
        <end position="228"/>
    </location>
</feature>
<gene>
    <name evidence="2" type="ORF">R0H02_21095</name>
</gene>
<keyword evidence="3" id="KW-1185">Reference proteome</keyword>
<organism evidence="2 3">
    <name type="scientific">Phytobacter ursingii</name>
    <dbReference type="NCBI Taxonomy" id="1972431"/>
    <lineage>
        <taxon>Bacteria</taxon>
        <taxon>Pseudomonadati</taxon>
        <taxon>Pseudomonadota</taxon>
        <taxon>Gammaproteobacteria</taxon>
        <taxon>Enterobacterales</taxon>
        <taxon>Enterobacteriaceae</taxon>
        <taxon>Phytobacter</taxon>
    </lineage>
</organism>
<evidence type="ECO:0000313" key="3">
    <source>
        <dbReference type="Proteomes" id="UP001286589"/>
    </source>
</evidence>
<dbReference type="RefSeq" id="WP_317101612.1">
    <property type="nucleotide sequence ID" value="NZ_JAWJAC010000015.1"/>
</dbReference>
<comment type="caution">
    <text evidence="2">The sequence shown here is derived from an EMBL/GenBank/DDBJ whole genome shotgun (WGS) entry which is preliminary data.</text>
</comment>
<evidence type="ECO:0000256" key="1">
    <source>
        <dbReference type="SAM" id="MobiDB-lite"/>
    </source>
</evidence>
<dbReference type="AlphaFoldDB" id="A0AB35RS51"/>
<accession>A0AB35RS51</accession>
<dbReference type="EMBL" id="JAWJAC010000015">
    <property type="protein sequence ID" value="MDV2864949.1"/>
    <property type="molecule type" value="Genomic_DNA"/>
</dbReference>
<name>A0AB35RS51_9ENTR</name>
<protein>
    <recommendedName>
        <fullName evidence="4">Tail fiber protein</fullName>
    </recommendedName>
</protein>